<dbReference type="Proteomes" id="UP000035081">
    <property type="component" value="Chromosome"/>
</dbReference>
<feature type="transmembrane region" description="Helical" evidence="5">
    <location>
        <begin position="84"/>
        <end position="102"/>
    </location>
</feature>
<proteinExistence type="predicted"/>
<evidence type="ECO:0000256" key="5">
    <source>
        <dbReference type="SAM" id="Phobius"/>
    </source>
</evidence>
<gene>
    <name evidence="7" type="ORF">AU15_12315</name>
</gene>
<dbReference type="GO" id="GO:0043565">
    <property type="term" value="F:sequence-specific DNA binding"/>
    <property type="evidence" value="ECO:0007669"/>
    <property type="project" value="InterPro"/>
</dbReference>
<dbReference type="KEGG" id="msr:AU15_12315"/>
<name>W5YRM0_9GAMM</name>
<keyword evidence="1" id="KW-0805">Transcription regulation</keyword>
<protein>
    <submittedName>
        <fullName evidence="7">Transcriptional regulator</fullName>
    </submittedName>
</protein>
<feature type="transmembrane region" description="Helical" evidence="5">
    <location>
        <begin position="152"/>
        <end position="171"/>
    </location>
</feature>
<keyword evidence="3" id="KW-0804">Transcription</keyword>
<feature type="transmembrane region" description="Helical" evidence="5">
    <location>
        <begin position="27"/>
        <end position="48"/>
    </location>
</feature>
<dbReference type="AlphaFoldDB" id="W5YRM0"/>
<sequence>MMLLTGFGLGCLLPLFVITLRDFRHLLVGQLFLLVIVGSVAFLVDPLIPAEWRWITSDLQTALPALFWLLCQLIFAPRPRLKSVWGAMALYSFLAPALARPFVEPGDAWTPAVFFGWRLGQFFEYVVLLHGLSFVIRYWRNDLVEARRKARLAFLLIVGSAVGVATVSLNFGLYHEYIRGIITGLAAFATLICLVTAREGIMDLVGSDRPAGSPQPQPRPTPETEPQEANEAHFAQQEQDASVLCRTMDAGFYRTEKLTLKKLSEATEIPEYRLRKVINQALGYRNFNDYINQLRVADAAERLRNEPGTPVLNISLDVGYRTLSSFNRAFRDIQNATPTEYRQQCLGADIS</sequence>
<dbReference type="Pfam" id="PF12833">
    <property type="entry name" value="HTH_18"/>
    <property type="match status" value="1"/>
</dbReference>
<evidence type="ECO:0000256" key="2">
    <source>
        <dbReference type="ARBA" id="ARBA00023125"/>
    </source>
</evidence>
<dbReference type="HOGENOM" id="CLU_062011_1_0_6"/>
<dbReference type="InterPro" id="IPR018062">
    <property type="entry name" value="HTH_AraC-typ_CS"/>
</dbReference>
<feature type="compositionally biased region" description="Pro residues" evidence="4">
    <location>
        <begin position="213"/>
        <end position="223"/>
    </location>
</feature>
<dbReference type="GO" id="GO:0009893">
    <property type="term" value="P:positive regulation of metabolic process"/>
    <property type="evidence" value="ECO:0007669"/>
    <property type="project" value="UniProtKB-ARBA"/>
</dbReference>
<dbReference type="SMART" id="SM00342">
    <property type="entry name" value="HTH_ARAC"/>
    <property type="match status" value="1"/>
</dbReference>
<dbReference type="PROSITE" id="PS00041">
    <property type="entry name" value="HTH_ARAC_FAMILY_1"/>
    <property type="match status" value="1"/>
</dbReference>
<dbReference type="InterPro" id="IPR018060">
    <property type="entry name" value="HTH_AraC"/>
</dbReference>
<evidence type="ECO:0000256" key="3">
    <source>
        <dbReference type="ARBA" id="ARBA00023163"/>
    </source>
</evidence>
<feature type="domain" description="HTH araC/xylS-type" evidence="6">
    <location>
        <begin position="242"/>
        <end position="344"/>
    </location>
</feature>
<dbReference type="PANTHER" id="PTHR43280">
    <property type="entry name" value="ARAC-FAMILY TRANSCRIPTIONAL REGULATOR"/>
    <property type="match status" value="1"/>
</dbReference>
<dbReference type="EMBL" id="CP007152">
    <property type="protein sequence ID" value="AHI31776.1"/>
    <property type="molecule type" value="Genomic_DNA"/>
</dbReference>
<feature type="transmembrane region" description="Helical" evidence="5">
    <location>
        <begin position="177"/>
        <end position="197"/>
    </location>
</feature>
<evidence type="ECO:0000313" key="8">
    <source>
        <dbReference type="Proteomes" id="UP000035081"/>
    </source>
</evidence>
<accession>W5YRM0</accession>
<keyword evidence="5" id="KW-0812">Transmembrane</keyword>
<feature type="transmembrane region" description="Helical" evidence="5">
    <location>
        <begin position="122"/>
        <end position="140"/>
    </location>
</feature>
<keyword evidence="2" id="KW-0238">DNA-binding</keyword>
<dbReference type="PROSITE" id="PS01124">
    <property type="entry name" value="HTH_ARAC_FAMILY_2"/>
    <property type="match status" value="1"/>
</dbReference>
<organism evidence="7 8">
    <name type="scientific">Marinobacter salarius</name>
    <dbReference type="NCBI Taxonomy" id="1420917"/>
    <lineage>
        <taxon>Bacteria</taxon>
        <taxon>Pseudomonadati</taxon>
        <taxon>Pseudomonadota</taxon>
        <taxon>Gammaproteobacteria</taxon>
        <taxon>Pseudomonadales</taxon>
        <taxon>Marinobacteraceae</taxon>
        <taxon>Marinobacter</taxon>
    </lineage>
</organism>
<reference evidence="7 8" key="1">
    <citation type="journal article" date="2014" name="Genome Announc.">
        <title>Draft Genome Sequences of Marinobacter similis A3d10T and Marinobacter salarius R9SW1T.</title>
        <authorList>
            <person name="Ivanova E.P."/>
            <person name="Ng H.J."/>
            <person name="Webb H.K."/>
            <person name="Feng G."/>
            <person name="Oshima K."/>
            <person name="Hattori M."/>
            <person name="Ohkuma M."/>
            <person name="Sergeev A.F."/>
            <person name="Mikhailov V.V."/>
            <person name="Crawford R.J."/>
            <person name="Sawabe T."/>
        </authorList>
    </citation>
    <scope>NUCLEOTIDE SEQUENCE [LARGE SCALE GENOMIC DNA]</scope>
    <source>
        <strain evidence="8">A3d10 and R9SW1</strain>
    </source>
</reference>
<keyword evidence="5" id="KW-1133">Transmembrane helix</keyword>
<evidence type="ECO:0000313" key="7">
    <source>
        <dbReference type="EMBL" id="AHI31776.1"/>
    </source>
</evidence>
<dbReference type="PANTHER" id="PTHR43280:SF29">
    <property type="entry name" value="ARAC-FAMILY TRANSCRIPTIONAL REGULATOR"/>
    <property type="match status" value="1"/>
</dbReference>
<keyword evidence="5" id="KW-0472">Membrane</keyword>
<evidence type="ECO:0000256" key="4">
    <source>
        <dbReference type="SAM" id="MobiDB-lite"/>
    </source>
</evidence>
<dbReference type="InterPro" id="IPR009057">
    <property type="entry name" value="Homeodomain-like_sf"/>
</dbReference>
<dbReference type="GO" id="GO:0003700">
    <property type="term" value="F:DNA-binding transcription factor activity"/>
    <property type="evidence" value="ECO:0007669"/>
    <property type="project" value="InterPro"/>
</dbReference>
<feature type="region of interest" description="Disordered" evidence="4">
    <location>
        <begin position="206"/>
        <end position="231"/>
    </location>
</feature>
<evidence type="ECO:0000259" key="6">
    <source>
        <dbReference type="PROSITE" id="PS01124"/>
    </source>
</evidence>
<dbReference type="SUPFAM" id="SSF46689">
    <property type="entry name" value="Homeodomain-like"/>
    <property type="match status" value="1"/>
</dbReference>
<evidence type="ECO:0000256" key="1">
    <source>
        <dbReference type="ARBA" id="ARBA00023015"/>
    </source>
</evidence>
<dbReference type="Gene3D" id="1.10.10.60">
    <property type="entry name" value="Homeodomain-like"/>
    <property type="match status" value="1"/>
</dbReference>